<gene>
    <name evidence="1" type="ORF">NUW54_g10569</name>
</gene>
<dbReference type="Proteomes" id="UP001144978">
    <property type="component" value="Unassembled WGS sequence"/>
</dbReference>
<name>A0ACC1NXQ8_9APHY</name>
<dbReference type="EMBL" id="JANSHE010003848">
    <property type="protein sequence ID" value="KAJ2984065.1"/>
    <property type="molecule type" value="Genomic_DNA"/>
</dbReference>
<sequence length="76" mass="7982">MQAEAAAAFGCVGAVLAALVLRSVGTVGERKKVEAASDVTKAEEVSLHMLGIMETIVARWPSRIRTASWPTSPSLT</sequence>
<organism evidence="1 2">
    <name type="scientific">Trametes sanguinea</name>
    <dbReference type="NCBI Taxonomy" id="158606"/>
    <lineage>
        <taxon>Eukaryota</taxon>
        <taxon>Fungi</taxon>
        <taxon>Dikarya</taxon>
        <taxon>Basidiomycota</taxon>
        <taxon>Agaricomycotina</taxon>
        <taxon>Agaricomycetes</taxon>
        <taxon>Polyporales</taxon>
        <taxon>Polyporaceae</taxon>
        <taxon>Trametes</taxon>
    </lineage>
</organism>
<accession>A0ACC1NXQ8</accession>
<keyword evidence="2" id="KW-1185">Reference proteome</keyword>
<reference evidence="1" key="1">
    <citation type="submission" date="2022-08" db="EMBL/GenBank/DDBJ databases">
        <title>Genome Sequence of Pycnoporus sanguineus.</title>
        <authorList>
            <person name="Buettner E."/>
        </authorList>
    </citation>
    <scope>NUCLEOTIDE SEQUENCE</scope>
    <source>
        <strain evidence="1">CG-C14</strain>
    </source>
</reference>
<evidence type="ECO:0000313" key="1">
    <source>
        <dbReference type="EMBL" id="KAJ2984065.1"/>
    </source>
</evidence>
<protein>
    <submittedName>
        <fullName evidence="1">Uncharacterized protein</fullName>
    </submittedName>
</protein>
<comment type="caution">
    <text evidence="1">The sequence shown here is derived from an EMBL/GenBank/DDBJ whole genome shotgun (WGS) entry which is preliminary data.</text>
</comment>
<proteinExistence type="predicted"/>
<evidence type="ECO:0000313" key="2">
    <source>
        <dbReference type="Proteomes" id="UP001144978"/>
    </source>
</evidence>